<evidence type="ECO:0000313" key="3">
    <source>
        <dbReference type="Proteomes" id="UP001152795"/>
    </source>
</evidence>
<organism evidence="2 3">
    <name type="scientific">Paramuricea clavata</name>
    <name type="common">Red gorgonian</name>
    <name type="synonym">Violescent sea-whip</name>
    <dbReference type="NCBI Taxonomy" id="317549"/>
    <lineage>
        <taxon>Eukaryota</taxon>
        <taxon>Metazoa</taxon>
        <taxon>Cnidaria</taxon>
        <taxon>Anthozoa</taxon>
        <taxon>Octocorallia</taxon>
        <taxon>Malacalcyonacea</taxon>
        <taxon>Plexauridae</taxon>
        <taxon>Paramuricea</taxon>
    </lineage>
</organism>
<dbReference type="Proteomes" id="UP001152795">
    <property type="component" value="Unassembled WGS sequence"/>
</dbReference>
<gene>
    <name evidence="2" type="ORF">PACLA_8A084836</name>
</gene>
<dbReference type="PANTHER" id="PTHR34153:SF2">
    <property type="entry name" value="SI:CH211-262H13.3-RELATED"/>
    <property type="match status" value="1"/>
</dbReference>
<evidence type="ECO:0000313" key="2">
    <source>
        <dbReference type="EMBL" id="CAB4020503.1"/>
    </source>
</evidence>
<reference evidence="2" key="1">
    <citation type="submission" date="2020-04" db="EMBL/GenBank/DDBJ databases">
        <authorList>
            <person name="Alioto T."/>
            <person name="Alioto T."/>
            <person name="Gomez Garrido J."/>
        </authorList>
    </citation>
    <scope>NUCLEOTIDE SEQUENCE</scope>
    <source>
        <strain evidence="2">A484AB</strain>
    </source>
</reference>
<dbReference type="EMBL" id="CACRXK020010986">
    <property type="protein sequence ID" value="CAB4020503.1"/>
    <property type="molecule type" value="Genomic_DNA"/>
</dbReference>
<evidence type="ECO:0000256" key="1">
    <source>
        <dbReference type="SAM" id="MobiDB-lite"/>
    </source>
</evidence>
<dbReference type="OrthoDB" id="5989442at2759"/>
<feature type="non-terminal residue" evidence="2">
    <location>
        <position position="219"/>
    </location>
</feature>
<protein>
    <submittedName>
        <fullName evidence="2">Uncharacterized protein</fullName>
    </submittedName>
</protein>
<keyword evidence="3" id="KW-1185">Reference proteome</keyword>
<accession>A0A6S7ISC4</accession>
<name>A0A6S7ISC4_PARCT</name>
<feature type="region of interest" description="Disordered" evidence="1">
    <location>
        <begin position="194"/>
        <end position="219"/>
    </location>
</feature>
<feature type="compositionally biased region" description="Basic and acidic residues" evidence="1">
    <location>
        <begin position="206"/>
        <end position="219"/>
    </location>
</feature>
<comment type="caution">
    <text evidence="2">The sequence shown here is derived from an EMBL/GenBank/DDBJ whole genome shotgun (WGS) entry which is preliminary data.</text>
</comment>
<proteinExistence type="predicted"/>
<dbReference type="PANTHER" id="PTHR34153">
    <property type="entry name" value="SI:CH211-262H13.3-RELATED-RELATED"/>
    <property type="match status" value="1"/>
</dbReference>
<sequence>PLLTSQHVDGNESFTTILEDLDSIRDFDNRNHSTSTIESNRHHRETNQNFQTSVLMKLDSIIQNQKEILVHLRRQNFGTEKTCEVELDNSLAKPMNTLEEMEVLCGKLEQVAFTKTLVNYFAAQCGHTCGDTVRRIMAKLGTNKLWSLFSFKGRKGKQAFKSLKLCNIIIKACMRSHQKATELSVEEHISETLKHAPNKPGGSRYRVVDESQEKERDNI</sequence>
<dbReference type="AlphaFoldDB" id="A0A6S7ISC4"/>